<protein>
    <submittedName>
        <fullName evidence="2">Uncharacterized protein</fullName>
    </submittedName>
</protein>
<sequence length="213" mass="23997">MDGQPNVDPDGRINKIQIAFHTEPEPNDKHRPDNDPDFEATRAEYLLCKLHQEKFTEERDSPNTIPVTFIPAAGLMGTPAAGTFDTNDKEVLSDLTIFRNVTHGVLEFDDDRVLTLTCYNLSKRQGSGVSPCCLGTPATGTFPAYEQIYERRSHKKGTDYDDLLWMCGFHRNEVKGFADRLDADKRDVLALELEKHPYSKVKISQLIEAVLPS</sequence>
<dbReference type="AlphaFoldDB" id="A0AA39WUL3"/>
<accession>A0AA39WUL3</accession>
<evidence type="ECO:0000256" key="1">
    <source>
        <dbReference type="SAM" id="MobiDB-lite"/>
    </source>
</evidence>
<dbReference type="Proteomes" id="UP001174934">
    <property type="component" value="Unassembled WGS sequence"/>
</dbReference>
<comment type="caution">
    <text evidence="2">The sequence shown here is derived from an EMBL/GenBank/DDBJ whole genome shotgun (WGS) entry which is preliminary data.</text>
</comment>
<reference evidence="2" key="1">
    <citation type="submission" date="2023-06" db="EMBL/GenBank/DDBJ databases">
        <title>Genome-scale phylogeny and comparative genomics of the fungal order Sordariales.</title>
        <authorList>
            <consortium name="Lawrence Berkeley National Laboratory"/>
            <person name="Hensen N."/>
            <person name="Bonometti L."/>
            <person name="Westerberg I."/>
            <person name="Brannstrom I.O."/>
            <person name="Guillou S."/>
            <person name="Cros-Aarteil S."/>
            <person name="Calhoun S."/>
            <person name="Haridas S."/>
            <person name="Kuo A."/>
            <person name="Mondo S."/>
            <person name="Pangilinan J."/>
            <person name="Riley R."/>
            <person name="LaButti K."/>
            <person name="Andreopoulos B."/>
            <person name="Lipzen A."/>
            <person name="Chen C."/>
            <person name="Yanf M."/>
            <person name="Daum C."/>
            <person name="Ng V."/>
            <person name="Clum A."/>
            <person name="Steindorff A."/>
            <person name="Ohm R."/>
            <person name="Martin F."/>
            <person name="Silar P."/>
            <person name="Natvig D."/>
            <person name="Lalanne C."/>
            <person name="Gautier V."/>
            <person name="Ament-velasquez S.L."/>
            <person name="Kruys A."/>
            <person name="Hutchinson M.I."/>
            <person name="Powell A.J."/>
            <person name="Barry K."/>
            <person name="Miller A.N."/>
            <person name="Grigoriev I.V."/>
            <person name="Debuchy R."/>
            <person name="Gladieux P."/>
            <person name="Thoren M.H."/>
            <person name="Johannesson H."/>
        </authorList>
    </citation>
    <scope>NUCLEOTIDE SEQUENCE</scope>
    <source>
        <strain evidence="2">SMH3391-2</strain>
    </source>
</reference>
<name>A0AA39WUL3_9PEZI</name>
<keyword evidence="3" id="KW-1185">Reference proteome</keyword>
<proteinExistence type="predicted"/>
<evidence type="ECO:0000313" key="2">
    <source>
        <dbReference type="EMBL" id="KAK0621851.1"/>
    </source>
</evidence>
<gene>
    <name evidence="2" type="ORF">B0T17DRAFT_618243</name>
</gene>
<organism evidence="2 3">
    <name type="scientific">Bombardia bombarda</name>
    <dbReference type="NCBI Taxonomy" id="252184"/>
    <lineage>
        <taxon>Eukaryota</taxon>
        <taxon>Fungi</taxon>
        <taxon>Dikarya</taxon>
        <taxon>Ascomycota</taxon>
        <taxon>Pezizomycotina</taxon>
        <taxon>Sordariomycetes</taxon>
        <taxon>Sordariomycetidae</taxon>
        <taxon>Sordariales</taxon>
        <taxon>Lasiosphaeriaceae</taxon>
        <taxon>Bombardia</taxon>
    </lineage>
</organism>
<feature type="region of interest" description="Disordered" evidence="1">
    <location>
        <begin position="1"/>
        <end position="35"/>
    </location>
</feature>
<dbReference type="EMBL" id="JAULSR010000004">
    <property type="protein sequence ID" value="KAK0621851.1"/>
    <property type="molecule type" value="Genomic_DNA"/>
</dbReference>
<feature type="compositionally biased region" description="Basic and acidic residues" evidence="1">
    <location>
        <begin position="22"/>
        <end position="35"/>
    </location>
</feature>
<evidence type="ECO:0000313" key="3">
    <source>
        <dbReference type="Proteomes" id="UP001174934"/>
    </source>
</evidence>